<organism evidence="6 7">
    <name type="scientific">Albimonas pacifica</name>
    <dbReference type="NCBI Taxonomy" id="1114924"/>
    <lineage>
        <taxon>Bacteria</taxon>
        <taxon>Pseudomonadati</taxon>
        <taxon>Pseudomonadota</taxon>
        <taxon>Alphaproteobacteria</taxon>
        <taxon>Rhodobacterales</taxon>
        <taxon>Paracoccaceae</taxon>
        <taxon>Albimonas</taxon>
    </lineage>
</organism>
<dbReference type="Pfam" id="PF07681">
    <property type="entry name" value="DoxX"/>
    <property type="match status" value="1"/>
</dbReference>
<dbReference type="Proteomes" id="UP000199377">
    <property type="component" value="Unassembled WGS sequence"/>
</dbReference>
<evidence type="ECO:0000256" key="4">
    <source>
        <dbReference type="ARBA" id="ARBA00023136"/>
    </source>
</evidence>
<dbReference type="GO" id="GO:0016020">
    <property type="term" value="C:membrane"/>
    <property type="evidence" value="ECO:0007669"/>
    <property type="project" value="UniProtKB-SubCell"/>
</dbReference>
<accession>A0A1I3GYA1</accession>
<evidence type="ECO:0000313" key="6">
    <source>
        <dbReference type="EMBL" id="SFI28433.1"/>
    </source>
</evidence>
<comment type="subcellular location">
    <subcellularLocation>
        <location evidence="1">Membrane</location>
        <topology evidence="1">Multi-pass membrane protein</topology>
    </subcellularLocation>
</comment>
<feature type="transmembrane region" description="Helical" evidence="5">
    <location>
        <begin position="109"/>
        <end position="130"/>
    </location>
</feature>
<evidence type="ECO:0000256" key="1">
    <source>
        <dbReference type="ARBA" id="ARBA00004141"/>
    </source>
</evidence>
<reference evidence="6 7" key="1">
    <citation type="submission" date="2016-10" db="EMBL/GenBank/DDBJ databases">
        <authorList>
            <person name="de Groot N.N."/>
        </authorList>
    </citation>
    <scope>NUCLEOTIDE SEQUENCE [LARGE SCALE GENOMIC DNA]</scope>
    <source>
        <strain evidence="6 7">CGMCC 1.11030</strain>
    </source>
</reference>
<evidence type="ECO:0000256" key="3">
    <source>
        <dbReference type="ARBA" id="ARBA00022989"/>
    </source>
</evidence>
<keyword evidence="7" id="KW-1185">Reference proteome</keyword>
<protein>
    <submittedName>
        <fullName evidence="6">Uncharacterized membrane protein YphA, DoxX/SURF4 family</fullName>
    </submittedName>
</protein>
<feature type="transmembrane region" description="Helical" evidence="5">
    <location>
        <begin position="78"/>
        <end position="97"/>
    </location>
</feature>
<dbReference type="AlphaFoldDB" id="A0A1I3GYA1"/>
<dbReference type="EMBL" id="FOQH01000005">
    <property type="protein sequence ID" value="SFI28433.1"/>
    <property type="molecule type" value="Genomic_DNA"/>
</dbReference>
<keyword evidence="2 5" id="KW-0812">Transmembrane</keyword>
<keyword evidence="3 5" id="KW-1133">Transmembrane helix</keyword>
<evidence type="ECO:0000256" key="5">
    <source>
        <dbReference type="SAM" id="Phobius"/>
    </source>
</evidence>
<name>A0A1I3GYA1_9RHOB</name>
<dbReference type="InterPro" id="IPR032808">
    <property type="entry name" value="DoxX"/>
</dbReference>
<feature type="transmembrane region" description="Helical" evidence="5">
    <location>
        <begin position="52"/>
        <end position="71"/>
    </location>
</feature>
<sequence>MAPHVPPAARRVLVWLGLLGLCAAYLQGAIAKLFDREAALAEMAHFGLEPPWLFAVGVVAFEFCACAMVLAGRWRRPAAAALGLFTLAATFLALRWWQMPPGLDRSLAANAFFEHLGLAGAWLLVAMGAVEALRGDPVPAPEPSRPRDAGPA</sequence>
<dbReference type="OrthoDB" id="7064507at2"/>
<dbReference type="STRING" id="1114924.SAMN05216258_105407"/>
<proteinExistence type="predicted"/>
<evidence type="ECO:0000256" key="2">
    <source>
        <dbReference type="ARBA" id="ARBA00022692"/>
    </source>
</evidence>
<evidence type="ECO:0000313" key="7">
    <source>
        <dbReference type="Proteomes" id="UP000199377"/>
    </source>
</evidence>
<dbReference type="RefSeq" id="WP_092860218.1">
    <property type="nucleotide sequence ID" value="NZ_FOQH01000005.1"/>
</dbReference>
<gene>
    <name evidence="6" type="ORF">SAMN05216258_105407</name>
</gene>
<keyword evidence="4 5" id="KW-0472">Membrane</keyword>